<dbReference type="PANTHER" id="PTHR35529">
    <property type="entry name" value="MANGANESE EFFLUX PUMP MNTP-RELATED"/>
    <property type="match status" value="1"/>
</dbReference>
<dbReference type="PANTHER" id="PTHR35529:SF1">
    <property type="entry name" value="MANGANESE EFFLUX PUMP MNTP-RELATED"/>
    <property type="match status" value="1"/>
</dbReference>
<feature type="transmembrane region" description="Helical" evidence="5">
    <location>
        <begin position="66"/>
        <end position="84"/>
    </location>
</feature>
<dbReference type="Pfam" id="PF02659">
    <property type="entry name" value="Mntp"/>
    <property type="match status" value="1"/>
</dbReference>
<keyword evidence="2 5" id="KW-0812">Transmembrane</keyword>
<dbReference type="RefSeq" id="WP_273941364.1">
    <property type="nucleotide sequence ID" value="NZ_CP097263.1"/>
</dbReference>
<dbReference type="EMBL" id="JBHLUD010000004">
    <property type="protein sequence ID" value="MFC0542960.1"/>
    <property type="molecule type" value="Genomic_DNA"/>
</dbReference>
<dbReference type="InterPro" id="IPR003810">
    <property type="entry name" value="Mntp/YtaF"/>
</dbReference>
<protein>
    <submittedName>
        <fullName evidence="7">Manganese efflux pump</fullName>
    </submittedName>
</protein>
<evidence type="ECO:0000313" key="7">
    <source>
        <dbReference type="EMBL" id="MFC0542960.1"/>
    </source>
</evidence>
<keyword evidence="6" id="KW-0732">Signal</keyword>
<feature type="chain" id="PRO_5047302521" evidence="6">
    <location>
        <begin position="21"/>
        <end position="183"/>
    </location>
</feature>
<keyword evidence="8" id="KW-1185">Reference proteome</keyword>
<sequence>MTLALLGFLLPLALDSFAVAAAVGAAGKVTAAARWRITALFVLFEAGMPLLGLALGAPLASAIGPVANYVAAAAVVAVGLWMLLHDDDEQAERLASARGAALLGLGVSISLDELAIGFGLGLAHLPLVPVIVGIAAQALIATQLGLWLGARIAERFREAAERLAGVVLIVLGVVLAVEQLLNS</sequence>
<evidence type="ECO:0000256" key="3">
    <source>
        <dbReference type="ARBA" id="ARBA00022989"/>
    </source>
</evidence>
<proteinExistence type="predicted"/>
<comment type="caution">
    <text evidence="7">The sequence shown here is derived from an EMBL/GenBank/DDBJ whole genome shotgun (WGS) entry which is preliminary data.</text>
</comment>
<evidence type="ECO:0000256" key="6">
    <source>
        <dbReference type="SAM" id="SignalP"/>
    </source>
</evidence>
<evidence type="ECO:0000256" key="2">
    <source>
        <dbReference type="ARBA" id="ARBA00022692"/>
    </source>
</evidence>
<reference evidence="7 8" key="1">
    <citation type="submission" date="2024-09" db="EMBL/GenBank/DDBJ databases">
        <authorList>
            <person name="Sun Q."/>
            <person name="Mori K."/>
        </authorList>
    </citation>
    <scope>NUCLEOTIDE SEQUENCE [LARGE SCALE GENOMIC DNA]</scope>
    <source>
        <strain evidence="7 8">TBRC 1432</strain>
    </source>
</reference>
<feature type="transmembrane region" description="Helical" evidence="5">
    <location>
        <begin position="162"/>
        <end position="181"/>
    </location>
</feature>
<evidence type="ECO:0000313" key="8">
    <source>
        <dbReference type="Proteomes" id="UP001589810"/>
    </source>
</evidence>
<feature type="transmembrane region" description="Helical" evidence="5">
    <location>
        <begin position="37"/>
        <end position="59"/>
    </location>
</feature>
<gene>
    <name evidence="7" type="ORF">ACFFH7_15785</name>
</gene>
<feature type="transmembrane region" description="Helical" evidence="5">
    <location>
        <begin position="127"/>
        <end position="150"/>
    </location>
</feature>
<evidence type="ECO:0000256" key="5">
    <source>
        <dbReference type="SAM" id="Phobius"/>
    </source>
</evidence>
<keyword evidence="3 5" id="KW-1133">Transmembrane helix</keyword>
<keyword evidence="1" id="KW-1003">Cell membrane</keyword>
<organism evidence="7 8">
    <name type="scientific">Kutzneria chonburiensis</name>
    <dbReference type="NCBI Taxonomy" id="1483604"/>
    <lineage>
        <taxon>Bacteria</taxon>
        <taxon>Bacillati</taxon>
        <taxon>Actinomycetota</taxon>
        <taxon>Actinomycetes</taxon>
        <taxon>Pseudonocardiales</taxon>
        <taxon>Pseudonocardiaceae</taxon>
        <taxon>Kutzneria</taxon>
    </lineage>
</organism>
<feature type="signal peptide" evidence="6">
    <location>
        <begin position="1"/>
        <end position="20"/>
    </location>
</feature>
<evidence type="ECO:0000256" key="4">
    <source>
        <dbReference type="ARBA" id="ARBA00023136"/>
    </source>
</evidence>
<accession>A0ABV6MRM9</accession>
<dbReference type="Proteomes" id="UP001589810">
    <property type="component" value="Unassembled WGS sequence"/>
</dbReference>
<name>A0ABV6MRM9_9PSEU</name>
<keyword evidence="4 5" id="KW-0472">Membrane</keyword>
<evidence type="ECO:0000256" key="1">
    <source>
        <dbReference type="ARBA" id="ARBA00022475"/>
    </source>
</evidence>